<evidence type="ECO:0000313" key="7">
    <source>
        <dbReference type="Proteomes" id="UP000244173"/>
    </source>
</evidence>
<dbReference type="Gene3D" id="3.40.190.10">
    <property type="entry name" value="Periplasmic binding protein-like II"/>
    <property type="match status" value="2"/>
</dbReference>
<dbReference type="GO" id="GO:0003677">
    <property type="term" value="F:DNA binding"/>
    <property type="evidence" value="ECO:0007669"/>
    <property type="project" value="UniProtKB-KW"/>
</dbReference>
<dbReference type="PANTHER" id="PTHR30346">
    <property type="entry name" value="TRANSCRIPTIONAL DUAL REGULATOR HCAR-RELATED"/>
    <property type="match status" value="1"/>
</dbReference>
<dbReference type="GO" id="GO:0003700">
    <property type="term" value="F:DNA-binding transcription factor activity"/>
    <property type="evidence" value="ECO:0007669"/>
    <property type="project" value="InterPro"/>
</dbReference>
<dbReference type="OrthoDB" id="5292387at2"/>
<dbReference type="SUPFAM" id="SSF53850">
    <property type="entry name" value="Periplasmic binding protein-like II"/>
    <property type="match status" value="1"/>
</dbReference>
<evidence type="ECO:0000259" key="5">
    <source>
        <dbReference type="PROSITE" id="PS50931"/>
    </source>
</evidence>
<comment type="similarity">
    <text evidence="1">Belongs to the LysR transcriptional regulatory family.</text>
</comment>
<dbReference type="PRINTS" id="PR00039">
    <property type="entry name" value="HTHLYSR"/>
</dbReference>
<dbReference type="Proteomes" id="UP000244173">
    <property type="component" value="Chromosome"/>
</dbReference>
<dbReference type="SUPFAM" id="SSF46785">
    <property type="entry name" value="Winged helix' DNA-binding domain"/>
    <property type="match status" value="1"/>
</dbReference>
<protein>
    <submittedName>
        <fullName evidence="6">LysR family transcriptional regulator</fullName>
    </submittedName>
</protein>
<dbReference type="KEGG" id="maer:DAI18_11515"/>
<dbReference type="PANTHER" id="PTHR30346:SF30">
    <property type="entry name" value="SMALL NEUTRAL PROTEASE REGULATORY PROTEIN"/>
    <property type="match status" value="1"/>
</dbReference>
<dbReference type="GO" id="GO:0032993">
    <property type="term" value="C:protein-DNA complex"/>
    <property type="evidence" value="ECO:0007669"/>
    <property type="project" value="TreeGrafter"/>
</dbReference>
<evidence type="ECO:0000313" key="6">
    <source>
        <dbReference type="EMBL" id="AVY94599.1"/>
    </source>
</evidence>
<dbReference type="AlphaFoldDB" id="A0A2S0PB36"/>
<accession>A0A2S0PB36</accession>
<evidence type="ECO:0000256" key="1">
    <source>
        <dbReference type="ARBA" id="ARBA00009437"/>
    </source>
</evidence>
<dbReference type="EMBL" id="CP028519">
    <property type="protein sequence ID" value="AVY94599.1"/>
    <property type="molecule type" value="Genomic_DNA"/>
</dbReference>
<name>A0A2S0PB36_9NEIS</name>
<proteinExistence type="inferred from homology"/>
<organism evidence="6 7">
    <name type="scientific">Microvirgula aerodenitrificans</name>
    <dbReference type="NCBI Taxonomy" id="57480"/>
    <lineage>
        <taxon>Bacteria</taxon>
        <taxon>Pseudomonadati</taxon>
        <taxon>Pseudomonadota</taxon>
        <taxon>Betaproteobacteria</taxon>
        <taxon>Neisseriales</taxon>
        <taxon>Aquaspirillaceae</taxon>
        <taxon>Microvirgula</taxon>
    </lineage>
</organism>
<dbReference type="InterPro" id="IPR037410">
    <property type="entry name" value="BudR_PBP2"/>
</dbReference>
<dbReference type="FunFam" id="1.10.10.10:FF:000001">
    <property type="entry name" value="LysR family transcriptional regulator"/>
    <property type="match status" value="1"/>
</dbReference>
<keyword evidence="7" id="KW-1185">Reference proteome</keyword>
<dbReference type="RefSeq" id="WP_028497829.1">
    <property type="nucleotide sequence ID" value="NZ_CALFSO010000150.1"/>
</dbReference>
<dbReference type="STRING" id="1122240.GCA_000620105_00335"/>
<keyword evidence="3" id="KW-0238">DNA-binding</keyword>
<keyword evidence="4" id="KW-0804">Transcription</keyword>
<dbReference type="CDD" id="cd08451">
    <property type="entry name" value="PBP2_BudR"/>
    <property type="match status" value="1"/>
</dbReference>
<gene>
    <name evidence="6" type="ORF">DAI18_11515</name>
</gene>
<dbReference type="InterPro" id="IPR036388">
    <property type="entry name" value="WH-like_DNA-bd_sf"/>
</dbReference>
<dbReference type="InterPro" id="IPR000847">
    <property type="entry name" value="LysR_HTH_N"/>
</dbReference>
<reference evidence="6 7" key="1">
    <citation type="submission" date="2018-04" db="EMBL/GenBank/DDBJ databases">
        <title>Denitrifier Microvirgula.</title>
        <authorList>
            <person name="Anderson E."/>
            <person name="Jang J."/>
            <person name="Ishii S."/>
        </authorList>
    </citation>
    <scope>NUCLEOTIDE SEQUENCE [LARGE SCALE GENOMIC DNA]</scope>
    <source>
        <strain evidence="6 7">BE2.4</strain>
    </source>
</reference>
<dbReference type="InterPro" id="IPR005119">
    <property type="entry name" value="LysR_subst-bd"/>
</dbReference>
<sequence length="292" mass="31122">MELRHIRYFLAVADERNFTRAATRIGIGQPPLSQQIRDLEAEVGTALFHRVPHGAELTDAGRAFHDIVQGFPAQAARAIHAARRAARGETGVLRVGFTGTAAFDPVVQAAIRSFRGDYPEVELTLEEANTTRLVAGLSAGELDAVFLRATSAESEALQLRQVSAAPMIAVLPEHHPAAASSRLRLEALRDEAFILTPRPVGPTLFDTVIAACRDAGFEPTLGQVAPQISSVVSLVAAGLGVSVVPASMRQLQLAGVVYREIDGDGPVARLSLACRRSDSSGVVRNFIRHAVG</sequence>
<dbReference type="PROSITE" id="PS50931">
    <property type="entry name" value="HTH_LYSR"/>
    <property type="match status" value="1"/>
</dbReference>
<feature type="domain" description="HTH lysR-type" evidence="5">
    <location>
        <begin position="1"/>
        <end position="58"/>
    </location>
</feature>
<evidence type="ECO:0000256" key="4">
    <source>
        <dbReference type="ARBA" id="ARBA00023163"/>
    </source>
</evidence>
<evidence type="ECO:0000256" key="3">
    <source>
        <dbReference type="ARBA" id="ARBA00023125"/>
    </source>
</evidence>
<dbReference type="Pfam" id="PF00126">
    <property type="entry name" value="HTH_1"/>
    <property type="match status" value="1"/>
</dbReference>
<evidence type="ECO:0000256" key="2">
    <source>
        <dbReference type="ARBA" id="ARBA00023015"/>
    </source>
</evidence>
<dbReference type="Gene3D" id="1.10.10.10">
    <property type="entry name" value="Winged helix-like DNA-binding domain superfamily/Winged helix DNA-binding domain"/>
    <property type="match status" value="1"/>
</dbReference>
<keyword evidence="2" id="KW-0805">Transcription regulation</keyword>
<dbReference type="Pfam" id="PF03466">
    <property type="entry name" value="LysR_substrate"/>
    <property type="match status" value="1"/>
</dbReference>
<dbReference type="InterPro" id="IPR036390">
    <property type="entry name" value="WH_DNA-bd_sf"/>
</dbReference>